<sequence>MSKWLQSGRRRDMCVLLSAAEDGELRGQQLKSRLESHYDGRIDPKSFYGSLSALVEAGFVEERTEGIHDVYRLTDEGERRVQDHYEWLRGCLESDASSETVDS</sequence>
<gene>
    <name evidence="2" type="ORF">ATJ93_0756</name>
</gene>
<proteinExistence type="predicted"/>
<feature type="domain" description="Transcription regulator PadR N-terminal" evidence="1">
    <location>
        <begin position="16"/>
        <end position="82"/>
    </location>
</feature>
<dbReference type="InterPro" id="IPR036388">
    <property type="entry name" value="WH-like_DNA-bd_sf"/>
</dbReference>
<name>A0A419WQR6_9EURY</name>
<dbReference type="SUPFAM" id="SSF46785">
    <property type="entry name" value="Winged helix' DNA-binding domain"/>
    <property type="match status" value="1"/>
</dbReference>
<reference evidence="2 3" key="1">
    <citation type="submission" date="2018-09" db="EMBL/GenBank/DDBJ databases">
        <title>Genomic Encyclopedia of Archaeal and Bacterial Type Strains, Phase II (KMG-II): from individual species to whole genera.</title>
        <authorList>
            <person name="Goeker M."/>
        </authorList>
    </citation>
    <scope>NUCLEOTIDE SEQUENCE [LARGE SCALE GENOMIC DNA]</scope>
    <source>
        <strain evidence="2 3">DSM 13151</strain>
    </source>
</reference>
<dbReference type="RefSeq" id="WP_120243263.1">
    <property type="nucleotide sequence ID" value="NZ_RAPO01000001.1"/>
</dbReference>
<dbReference type="Gene3D" id="1.10.10.10">
    <property type="entry name" value="Winged helix-like DNA-binding domain superfamily/Winged helix DNA-binding domain"/>
    <property type="match status" value="1"/>
</dbReference>
<protein>
    <submittedName>
        <fullName evidence="2">PadR family transcriptional regulator</fullName>
    </submittedName>
</protein>
<dbReference type="InterPro" id="IPR005149">
    <property type="entry name" value="Tscrpt_reg_PadR_N"/>
</dbReference>
<keyword evidence="3" id="KW-1185">Reference proteome</keyword>
<organism evidence="2 3">
    <name type="scientific">Halopiger aswanensis</name>
    <dbReference type="NCBI Taxonomy" id="148449"/>
    <lineage>
        <taxon>Archaea</taxon>
        <taxon>Methanobacteriati</taxon>
        <taxon>Methanobacteriota</taxon>
        <taxon>Stenosarchaea group</taxon>
        <taxon>Halobacteria</taxon>
        <taxon>Halobacteriales</taxon>
        <taxon>Natrialbaceae</taxon>
        <taxon>Halopiger</taxon>
    </lineage>
</organism>
<evidence type="ECO:0000313" key="3">
    <source>
        <dbReference type="Proteomes" id="UP000283805"/>
    </source>
</evidence>
<accession>A0A419WQR6</accession>
<dbReference type="EMBL" id="RAPO01000001">
    <property type="protein sequence ID" value="RKD97764.1"/>
    <property type="molecule type" value="Genomic_DNA"/>
</dbReference>
<evidence type="ECO:0000313" key="2">
    <source>
        <dbReference type="EMBL" id="RKD97764.1"/>
    </source>
</evidence>
<dbReference type="AlphaFoldDB" id="A0A419WQR6"/>
<dbReference type="Pfam" id="PF03551">
    <property type="entry name" value="PadR"/>
    <property type="match status" value="1"/>
</dbReference>
<comment type="caution">
    <text evidence="2">The sequence shown here is derived from an EMBL/GenBank/DDBJ whole genome shotgun (WGS) entry which is preliminary data.</text>
</comment>
<evidence type="ECO:0000259" key="1">
    <source>
        <dbReference type="Pfam" id="PF03551"/>
    </source>
</evidence>
<dbReference type="InterPro" id="IPR036390">
    <property type="entry name" value="WH_DNA-bd_sf"/>
</dbReference>
<dbReference type="OrthoDB" id="224705at2157"/>
<dbReference type="Proteomes" id="UP000283805">
    <property type="component" value="Unassembled WGS sequence"/>
</dbReference>